<name>A0A3D9C0G7_9FLAO</name>
<accession>A0A3D9C0G7</accession>
<dbReference type="GO" id="GO:0015562">
    <property type="term" value="F:efflux transmembrane transporter activity"/>
    <property type="evidence" value="ECO:0007669"/>
    <property type="project" value="InterPro"/>
</dbReference>
<dbReference type="InterPro" id="IPR010131">
    <property type="entry name" value="MdtP/NodT-like"/>
</dbReference>
<keyword evidence="2" id="KW-1134">Transmembrane beta strand</keyword>
<organism evidence="3 4">
    <name type="scientific">Chryseobacterium pennae</name>
    <dbReference type="NCBI Taxonomy" id="2258962"/>
    <lineage>
        <taxon>Bacteria</taxon>
        <taxon>Pseudomonadati</taxon>
        <taxon>Bacteroidota</taxon>
        <taxon>Flavobacteriia</taxon>
        <taxon>Flavobacteriales</taxon>
        <taxon>Weeksellaceae</taxon>
        <taxon>Chryseobacterium group</taxon>
        <taxon>Chryseobacterium</taxon>
    </lineage>
</organism>
<dbReference type="Proteomes" id="UP000256686">
    <property type="component" value="Unassembled WGS sequence"/>
</dbReference>
<dbReference type="GO" id="GO:0005886">
    <property type="term" value="C:plasma membrane"/>
    <property type="evidence" value="ECO:0007669"/>
    <property type="project" value="UniProtKB-SubCell"/>
</dbReference>
<evidence type="ECO:0000256" key="2">
    <source>
        <dbReference type="RuleBase" id="RU362097"/>
    </source>
</evidence>
<evidence type="ECO:0000256" key="1">
    <source>
        <dbReference type="ARBA" id="ARBA00007613"/>
    </source>
</evidence>
<dbReference type="PANTHER" id="PTHR30203:SF33">
    <property type="entry name" value="BLR4455 PROTEIN"/>
    <property type="match status" value="1"/>
</dbReference>
<gene>
    <name evidence="3" type="ORF">DRF65_26415</name>
</gene>
<dbReference type="NCBIfam" id="TIGR01845">
    <property type="entry name" value="outer_NodT"/>
    <property type="match status" value="1"/>
</dbReference>
<dbReference type="PANTHER" id="PTHR30203">
    <property type="entry name" value="OUTER MEMBRANE CATION EFFLUX PROTEIN"/>
    <property type="match status" value="1"/>
</dbReference>
<dbReference type="SUPFAM" id="SSF56954">
    <property type="entry name" value="Outer membrane efflux proteins (OEP)"/>
    <property type="match status" value="1"/>
</dbReference>
<proteinExistence type="inferred from homology"/>
<dbReference type="InterPro" id="IPR003423">
    <property type="entry name" value="OMP_efflux"/>
</dbReference>
<dbReference type="Pfam" id="PF02321">
    <property type="entry name" value="OEP"/>
    <property type="match status" value="2"/>
</dbReference>
<sequence>MKIYLKLLITLCITGALVSCSPGKVYQFKKEVNEPLYREMNQTDTVSIAQMDWQEFFSDADLKNLIQSGLQNNLDLKMGIQRIEIAHSMLKQSKAAFLPDVRGGGGFKQSKMSYPQGLGNSKDTALYDIYANASWEIDIWGKLASNKRAFLYRLMQSESVQRAVQTQIVAQIADYYYQLLTLDKQQVILEKTIENMALDVKTMNRLKESNTVTGAAVVQSEANYYDAQADLPRIKREIREVENAINVLLGQAAQPIIRGSLDHQKSHYNLNVGVPSQLLANRPDVHAMELEVASYFEEINVAQRAFYPSLTITASGGFSSFELKDWFSSTGFFANIAGGLVQPIFNKRLNKTRLEIARANYRGKVYDFQKALITAGQEVSDALYSYESAAEQEQKRMVQIDKLSLAVDYTKKLLVYHSSTNYTDVLTSEQAYLGAQIQLTNDQLLKWRSVIKLYRSLGGGVR</sequence>
<evidence type="ECO:0000313" key="3">
    <source>
        <dbReference type="EMBL" id="REC59360.1"/>
    </source>
</evidence>
<dbReference type="AlphaFoldDB" id="A0A3D9C0G7"/>
<reference evidence="4" key="1">
    <citation type="submission" date="2018-06" db="EMBL/GenBank/DDBJ databases">
        <authorList>
            <person name="Lum Nde A."/>
            <person name="Hugo C."/>
        </authorList>
    </citation>
    <scope>NUCLEOTIDE SEQUENCE [LARGE SCALE GENOMIC DNA]</scope>
    <source>
        <strain evidence="4">1_F178</strain>
    </source>
</reference>
<comment type="caution">
    <text evidence="3">The sequence shown here is derived from an EMBL/GenBank/DDBJ whole genome shotgun (WGS) entry which is preliminary data.</text>
</comment>
<dbReference type="Gene3D" id="2.20.200.10">
    <property type="entry name" value="Outer membrane efflux proteins (OEP)"/>
    <property type="match status" value="1"/>
</dbReference>
<keyword evidence="2" id="KW-0812">Transmembrane</keyword>
<keyword evidence="4" id="KW-1185">Reference proteome</keyword>
<dbReference type="EMBL" id="QNVT01000040">
    <property type="protein sequence ID" value="REC59360.1"/>
    <property type="molecule type" value="Genomic_DNA"/>
</dbReference>
<protein>
    <submittedName>
        <fullName evidence="3">TolC family protein</fullName>
    </submittedName>
</protein>
<dbReference type="Gene3D" id="1.20.1600.10">
    <property type="entry name" value="Outer membrane efflux proteins (OEP)"/>
    <property type="match status" value="1"/>
</dbReference>
<dbReference type="PROSITE" id="PS51257">
    <property type="entry name" value="PROKAR_LIPOPROTEIN"/>
    <property type="match status" value="1"/>
</dbReference>
<dbReference type="RefSeq" id="WP_115973697.1">
    <property type="nucleotide sequence ID" value="NZ_QNVT01000040.1"/>
</dbReference>
<comment type="subcellular location">
    <subcellularLocation>
        <location evidence="2">Cell membrane</location>
        <topology evidence="2">Lipid-anchor</topology>
    </subcellularLocation>
</comment>
<keyword evidence="2" id="KW-0449">Lipoprotein</keyword>
<keyword evidence="2" id="KW-0472">Membrane</keyword>
<evidence type="ECO:0000313" key="4">
    <source>
        <dbReference type="Proteomes" id="UP000256686"/>
    </source>
</evidence>
<comment type="similarity">
    <text evidence="1 2">Belongs to the outer membrane factor (OMF) (TC 1.B.17) family.</text>
</comment>
<keyword evidence="2" id="KW-0564">Palmitate</keyword>